<accession>A0A2S4VQX1</accession>
<sequence>MSSSTTAAAAESGGLPKPPTIFDPNSMQHPLGPRSQPQPQPANLPSSSSSSSSSSSTHSQPNPQHQLQSKQSRPRIRTDSFFGIDTIEPFQQSPHSQQPQSQQQQQQQQEPQPPNLNLRPSSFYGVDDRLPDQSSPHYRSSSGTNSPSSSLPPESLDHRQRQFKAQSLGPSSQRRQSSRLSSIPHPQEGFVLDPNNPNSLSAGPLLDHSHLKPGSKAKLLNHAKTLELYRTNAKKTNDPEVMFEFGCFLMDLVKEMNSEDEEDCKSADGQTDSYDGQRRRSILDPSLKSSSPGCINNEREKEKASLTQEALFLLQKLSNRGHVQSQFLLADCYTKAIGTGSGVSSAGLQQLGSGGPASDFTSPMARKGSKQDYERAFPLFVLAAKHGHVEAMYRAGQCCEYGWGTRKERDKALQFYRKAAIAQHPLAMYRLGLADLNGDLGHPRKPKDGVKWLKRAAELADSAHPNPLHELALLHERGIEHVVFVDYDYAVELLARAAELGYAPSAYKLGECYEYGRMGCPQDAALSIHYYNIAAQQNHKEACFALTAWYLVGSPGVLPQSDTEAYLWAKKAAEAGLAKAEYAVGYFTEVGVGTNRDEREAQRWFMSAAEHGDKRAKDRLKNVGGGEVTIIADENKDQSSGNGAAGKRKDRSSLAQVIPGRRHSNIPSTDPPPPSKTLSPNTITTNSNSTSPIVAGNENKKGNQDCIIVELNVGLWDLYESMVISGKI</sequence>
<dbReference type="PANTHER" id="PTHR46430:SF1">
    <property type="entry name" value="CHITIN SYNTHASE REGULATOR SKT5-RELATED"/>
    <property type="match status" value="1"/>
</dbReference>
<organism evidence="3 4">
    <name type="scientific">Puccinia striiformis</name>
    <dbReference type="NCBI Taxonomy" id="27350"/>
    <lineage>
        <taxon>Eukaryota</taxon>
        <taxon>Fungi</taxon>
        <taxon>Dikarya</taxon>
        <taxon>Basidiomycota</taxon>
        <taxon>Pucciniomycotina</taxon>
        <taxon>Pucciniomycetes</taxon>
        <taxon>Pucciniales</taxon>
        <taxon>Pucciniaceae</taxon>
        <taxon>Puccinia</taxon>
    </lineage>
</organism>
<feature type="region of interest" description="Disordered" evidence="2">
    <location>
        <begin position="632"/>
        <end position="699"/>
    </location>
</feature>
<reference evidence="3 4" key="1">
    <citation type="submission" date="2017-12" db="EMBL/GenBank/DDBJ databases">
        <title>Gene loss provides genomic basis for host adaptation in cereal stripe rust fungi.</title>
        <authorList>
            <person name="Xia C."/>
        </authorList>
    </citation>
    <scope>NUCLEOTIDE SEQUENCE [LARGE SCALE GENOMIC DNA]</scope>
    <source>
        <strain evidence="3 4">93TX-2</strain>
    </source>
</reference>
<protein>
    <submittedName>
        <fullName evidence="3">Uncharacterized protein</fullName>
    </submittedName>
</protein>
<name>A0A2S4VQX1_9BASI</name>
<dbReference type="PANTHER" id="PTHR46430">
    <property type="entry name" value="PROTEIN SKT5-RELATED"/>
    <property type="match status" value="1"/>
</dbReference>
<comment type="caution">
    <text evidence="3">The sequence shown here is derived from an EMBL/GenBank/DDBJ whole genome shotgun (WGS) entry which is preliminary data.</text>
</comment>
<dbReference type="SUPFAM" id="SSF81901">
    <property type="entry name" value="HCP-like"/>
    <property type="match status" value="1"/>
</dbReference>
<feature type="compositionally biased region" description="Low complexity" evidence="2">
    <location>
        <begin position="140"/>
        <end position="154"/>
    </location>
</feature>
<keyword evidence="4" id="KW-1185">Reference proteome</keyword>
<feature type="region of interest" description="Disordered" evidence="2">
    <location>
        <begin position="260"/>
        <end position="296"/>
    </location>
</feature>
<evidence type="ECO:0000313" key="4">
    <source>
        <dbReference type="Proteomes" id="UP000238274"/>
    </source>
</evidence>
<proteinExistence type="predicted"/>
<feature type="compositionally biased region" description="Low complexity" evidence="2">
    <location>
        <begin position="43"/>
        <end position="66"/>
    </location>
</feature>
<dbReference type="SMART" id="SM00671">
    <property type="entry name" value="SEL1"/>
    <property type="match status" value="7"/>
</dbReference>
<feature type="compositionally biased region" description="Low complexity" evidence="2">
    <location>
        <begin position="166"/>
        <end position="182"/>
    </location>
</feature>
<dbReference type="InterPro" id="IPR051726">
    <property type="entry name" value="Chitin_Synth_Reg"/>
</dbReference>
<feature type="compositionally biased region" description="Low complexity" evidence="2">
    <location>
        <begin position="1"/>
        <end position="12"/>
    </location>
</feature>
<dbReference type="VEuPathDB" id="FungiDB:PSTT_04363"/>
<dbReference type="EMBL" id="PKSM01000107">
    <property type="protein sequence ID" value="POW11941.1"/>
    <property type="molecule type" value="Genomic_DNA"/>
</dbReference>
<dbReference type="InterPro" id="IPR011990">
    <property type="entry name" value="TPR-like_helical_dom_sf"/>
</dbReference>
<dbReference type="Pfam" id="PF08238">
    <property type="entry name" value="Sel1"/>
    <property type="match status" value="7"/>
</dbReference>
<feature type="region of interest" description="Disordered" evidence="2">
    <location>
        <begin position="1"/>
        <end position="203"/>
    </location>
</feature>
<dbReference type="OrthoDB" id="272077at2759"/>
<dbReference type="AlphaFoldDB" id="A0A2S4VQX1"/>
<feature type="compositionally biased region" description="Low complexity" evidence="2">
    <location>
        <begin position="679"/>
        <end position="693"/>
    </location>
</feature>
<evidence type="ECO:0000256" key="2">
    <source>
        <dbReference type="SAM" id="MobiDB-lite"/>
    </source>
</evidence>
<gene>
    <name evidence="3" type="ORF">PSHT_08231</name>
</gene>
<reference evidence="4" key="2">
    <citation type="journal article" date="2018" name="BMC Genomics">
        <title>Genomic insights into host adaptation between the wheat stripe rust pathogen (Puccinia striiformis f. sp. tritici) and the barley stripe rust pathogen (Puccinia striiformis f. sp. hordei).</title>
        <authorList>
            <person name="Xia C."/>
            <person name="Wang M."/>
            <person name="Yin C."/>
            <person name="Cornejo O.E."/>
            <person name="Hulbert S.H."/>
            <person name="Chen X."/>
        </authorList>
    </citation>
    <scope>NUCLEOTIDE SEQUENCE [LARGE SCALE GENOMIC DNA]</scope>
    <source>
        <strain evidence="4">93TX-2</strain>
    </source>
</reference>
<dbReference type="InterPro" id="IPR006597">
    <property type="entry name" value="Sel1-like"/>
</dbReference>
<evidence type="ECO:0000313" key="3">
    <source>
        <dbReference type="EMBL" id="POW11941.1"/>
    </source>
</evidence>
<feature type="compositionally biased region" description="Low complexity" evidence="2">
    <location>
        <begin position="91"/>
        <end position="110"/>
    </location>
</feature>
<keyword evidence="1" id="KW-0677">Repeat</keyword>
<dbReference type="VEuPathDB" id="FungiDB:PSHT_08231"/>
<reference evidence="4" key="3">
    <citation type="journal article" date="2018" name="Mol. Plant Microbe Interact.">
        <title>Genome sequence resources for the wheat stripe rust pathogen (Puccinia striiformis f. sp. tritici) and the barley stripe rust pathogen (Puccinia striiformis f. sp. hordei).</title>
        <authorList>
            <person name="Xia C."/>
            <person name="Wang M."/>
            <person name="Yin C."/>
            <person name="Cornejo O.E."/>
            <person name="Hulbert S.H."/>
            <person name="Chen X."/>
        </authorList>
    </citation>
    <scope>NUCLEOTIDE SEQUENCE [LARGE SCALE GENOMIC DNA]</scope>
    <source>
        <strain evidence="4">93TX-2</strain>
    </source>
</reference>
<evidence type="ECO:0000256" key="1">
    <source>
        <dbReference type="ARBA" id="ARBA00022737"/>
    </source>
</evidence>
<dbReference type="Gene3D" id="1.25.40.10">
    <property type="entry name" value="Tetratricopeptide repeat domain"/>
    <property type="match status" value="2"/>
</dbReference>
<dbReference type="Proteomes" id="UP000238274">
    <property type="component" value="Unassembled WGS sequence"/>
</dbReference>